<proteinExistence type="predicted"/>
<feature type="compositionally biased region" description="Polar residues" evidence="7">
    <location>
        <begin position="235"/>
        <end position="248"/>
    </location>
</feature>
<dbReference type="PANTHER" id="PTHR12992">
    <property type="entry name" value="NUDIX HYDROLASE"/>
    <property type="match status" value="1"/>
</dbReference>
<dbReference type="SUPFAM" id="SSF55811">
    <property type="entry name" value="Nudix"/>
    <property type="match status" value="1"/>
</dbReference>
<feature type="compositionally biased region" description="Pro residues" evidence="7">
    <location>
        <begin position="441"/>
        <end position="451"/>
    </location>
</feature>
<dbReference type="Proteomes" id="UP001197093">
    <property type="component" value="Unassembled WGS sequence"/>
</dbReference>
<comment type="cofactor">
    <cofactor evidence="1">
        <name>Mn(2+)</name>
        <dbReference type="ChEBI" id="CHEBI:29035"/>
    </cofactor>
</comment>
<comment type="caution">
    <text evidence="8">The sequence shown here is derived from an EMBL/GenBank/DDBJ whole genome shotgun (WGS) entry which is preliminary data.</text>
</comment>
<sequence>MSTDASSSTLGLPGTETPVFQPLSPPPSGDIERYEKRALPPVPLNRHSCVSAFSKEVDEALATPEPAAPSDDGSIYLVYRRETASDIGDAELANFSDRQTNRDRREELKINTVGIPRDAPDTVLSPQPQPRSSLPKVQKISGLPNAPAFRETTPTGHNSEKKIHRLTGLGVPPEAAERDKKIRAEQQKQLYGEVSPLSNNGSEYNYEEPKSAISDLDGHAEAAGKRRLSEPKTGYFTSNDAYRRSTGSAVVPRPLRLVKPTRPSRSPERRPLEFPSYTEKSPRQPLSPRLESGRGSPRSSRDMTSDKSSPDLYHETAKELAKDDALAAQKAKPTKTISASTFGRLPYRLHASASASASPDPPTRSRFDYDSDTNPRTIGTPETGGSIPISIAASDASDTARPKDTTTTTGPQRRHRRGSSSIMAKVFRRASAGGSSGNPTVPAPAPAPPHNTPVQTSPPSQPFPLSRQARTPPAPAPAQQYPFSMTMTTRAEPLRAKTSLSTLAARTNELSARRPATANPHHLLLPENMIASPAAEEPPVNVGSAEHQEEAQTVIQGIRDEPASDTALQSLTVDPQEEQEDAAAAAAEAEADAEEDEGSCYWDASTMAPLNTASALMRTKAAVARLRAYKPPPFPLWDRLPLSRRAAVLLLLYADRRGDLRVVITMRAASLRSFSDQIARREAWEEIGLPLDDTKLPAPFRIEHLCYLPMSLARTELVVRPCVALLHTNEPPVPTGSVSSPAAAASPTVEESLIPRLDAKEVAAVFSAPFHNFLKMTDEPPQPGGRELPPGNWYEGSWTTWHDSQWRMHFFYVPVTNQRVVKPKVREGGLAALSENEGEDEAATPEPEAVRYKVWGMTARILVDAATVAYGEKPEFEHNRHFGDEKIIEALAQMGRMGEKKRQGSAFTAEDLKMARDAIKEAEAKKKEGSKM</sequence>
<keyword evidence="5" id="KW-0460">Magnesium</keyword>
<evidence type="ECO:0000256" key="3">
    <source>
        <dbReference type="ARBA" id="ARBA00022723"/>
    </source>
</evidence>
<feature type="compositionally biased region" description="Basic and acidic residues" evidence="7">
    <location>
        <begin position="99"/>
        <end position="109"/>
    </location>
</feature>
<dbReference type="AlphaFoldDB" id="A0AAD4F5L4"/>
<feature type="compositionally biased region" description="Basic and acidic residues" evidence="7">
    <location>
        <begin position="216"/>
        <end position="230"/>
    </location>
</feature>
<reference evidence="8" key="1">
    <citation type="submission" date="2023-02" db="EMBL/GenBank/DDBJ databases">
        <authorList>
            <person name="Palmer J.M."/>
        </authorList>
    </citation>
    <scope>NUCLEOTIDE SEQUENCE</scope>
    <source>
        <strain evidence="8">FW57</strain>
    </source>
</reference>
<name>A0AAD4F5L4_9PEZI</name>
<dbReference type="CDD" id="cd03426">
    <property type="entry name" value="NUDIX_CoAse_Nudt7"/>
    <property type="match status" value="1"/>
</dbReference>
<evidence type="ECO:0000256" key="4">
    <source>
        <dbReference type="ARBA" id="ARBA00022801"/>
    </source>
</evidence>
<keyword evidence="3" id="KW-0479">Metal-binding</keyword>
<evidence type="ECO:0000313" key="8">
    <source>
        <dbReference type="EMBL" id="KAG7293335.1"/>
    </source>
</evidence>
<feature type="compositionally biased region" description="Basic and acidic residues" evidence="7">
    <location>
        <begin position="299"/>
        <end position="325"/>
    </location>
</feature>
<comment type="cofactor">
    <cofactor evidence="2">
        <name>Mg(2+)</name>
        <dbReference type="ChEBI" id="CHEBI:18420"/>
    </cofactor>
</comment>
<feature type="region of interest" description="Disordered" evidence="7">
    <location>
        <begin position="92"/>
        <end position="480"/>
    </location>
</feature>
<dbReference type="GO" id="GO:0046872">
    <property type="term" value="F:metal ion binding"/>
    <property type="evidence" value="ECO:0007669"/>
    <property type="project" value="UniProtKB-KW"/>
</dbReference>
<dbReference type="Gene3D" id="3.90.79.10">
    <property type="entry name" value="Nucleoside Triphosphate Pyrophosphohydrolase"/>
    <property type="match status" value="1"/>
</dbReference>
<dbReference type="PANTHER" id="PTHR12992:SF24">
    <property type="entry name" value="PEROXISOMAL COENZYME A DIPHOSPHATASE NUDT7"/>
    <property type="match status" value="1"/>
</dbReference>
<feature type="region of interest" description="Disordered" evidence="7">
    <location>
        <begin position="574"/>
        <end position="598"/>
    </location>
</feature>
<evidence type="ECO:0000256" key="1">
    <source>
        <dbReference type="ARBA" id="ARBA00001936"/>
    </source>
</evidence>
<evidence type="ECO:0000256" key="2">
    <source>
        <dbReference type="ARBA" id="ARBA00001946"/>
    </source>
</evidence>
<keyword evidence="9" id="KW-1185">Reference proteome</keyword>
<feature type="compositionally biased region" description="Low complexity" evidence="7">
    <location>
        <begin position="383"/>
        <end position="397"/>
    </location>
</feature>
<protein>
    <submittedName>
        <fullName evidence="8">Uncharacterized protein</fullName>
    </submittedName>
</protein>
<dbReference type="EMBL" id="JAHCVI010000001">
    <property type="protein sequence ID" value="KAG7293335.1"/>
    <property type="molecule type" value="Genomic_DNA"/>
</dbReference>
<organism evidence="8 9">
    <name type="scientific">Staphylotrichum longicolle</name>
    <dbReference type="NCBI Taxonomy" id="669026"/>
    <lineage>
        <taxon>Eukaryota</taxon>
        <taxon>Fungi</taxon>
        <taxon>Dikarya</taxon>
        <taxon>Ascomycota</taxon>
        <taxon>Pezizomycotina</taxon>
        <taxon>Sordariomycetes</taxon>
        <taxon>Sordariomycetidae</taxon>
        <taxon>Sordariales</taxon>
        <taxon>Chaetomiaceae</taxon>
        <taxon>Staphylotrichum</taxon>
    </lineage>
</organism>
<evidence type="ECO:0000256" key="5">
    <source>
        <dbReference type="ARBA" id="ARBA00022842"/>
    </source>
</evidence>
<dbReference type="InterPro" id="IPR045121">
    <property type="entry name" value="CoAse"/>
</dbReference>
<accession>A0AAD4F5L4</accession>
<feature type="compositionally biased region" description="Polar residues" evidence="7">
    <location>
        <begin position="1"/>
        <end position="10"/>
    </location>
</feature>
<feature type="region of interest" description="Disordered" evidence="7">
    <location>
        <begin position="1"/>
        <end position="30"/>
    </location>
</feature>
<evidence type="ECO:0000256" key="6">
    <source>
        <dbReference type="ARBA" id="ARBA00023211"/>
    </source>
</evidence>
<dbReference type="GO" id="GO:0015938">
    <property type="term" value="P:coenzyme A catabolic process"/>
    <property type="evidence" value="ECO:0007669"/>
    <property type="project" value="TreeGrafter"/>
</dbReference>
<keyword evidence="6" id="KW-0464">Manganese</keyword>
<evidence type="ECO:0000313" key="9">
    <source>
        <dbReference type="Proteomes" id="UP001197093"/>
    </source>
</evidence>
<feature type="compositionally biased region" description="Basic and acidic residues" evidence="7">
    <location>
        <begin position="175"/>
        <end position="186"/>
    </location>
</feature>
<evidence type="ECO:0000256" key="7">
    <source>
        <dbReference type="SAM" id="MobiDB-lite"/>
    </source>
</evidence>
<dbReference type="InterPro" id="IPR015797">
    <property type="entry name" value="NUDIX_hydrolase-like_dom_sf"/>
</dbReference>
<feature type="compositionally biased region" description="Low complexity" evidence="7">
    <location>
        <begin position="124"/>
        <end position="135"/>
    </location>
</feature>
<gene>
    <name evidence="8" type="ORF">NEMBOFW57_003383</name>
</gene>
<dbReference type="GO" id="GO:0010945">
    <property type="term" value="F:coenzyme A diphosphatase activity"/>
    <property type="evidence" value="ECO:0007669"/>
    <property type="project" value="InterPro"/>
</dbReference>
<feature type="compositionally biased region" description="Acidic residues" evidence="7">
    <location>
        <begin position="589"/>
        <end position="598"/>
    </location>
</feature>
<keyword evidence="4" id="KW-0378">Hydrolase</keyword>